<organism evidence="1">
    <name type="scientific">Gordonia sp. MP11Mi</name>
    <dbReference type="NCBI Taxonomy" id="3022769"/>
    <lineage>
        <taxon>Bacteria</taxon>
        <taxon>Bacillati</taxon>
        <taxon>Actinomycetota</taxon>
        <taxon>Actinomycetes</taxon>
        <taxon>Mycobacteriales</taxon>
        <taxon>Gordoniaceae</taxon>
        <taxon>Gordonia</taxon>
    </lineage>
</organism>
<protein>
    <submittedName>
        <fullName evidence="1">Uncharacterized protein</fullName>
    </submittedName>
</protein>
<dbReference type="RefSeq" id="WP_420039800.1">
    <property type="nucleotide sequence ID" value="NZ_CP128986.1"/>
</dbReference>
<dbReference type="AlphaFoldDB" id="A0AA97GVG7"/>
<name>A0AA97GVG7_9ACTN</name>
<proteinExistence type="predicted"/>
<sequence length="311" mass="34786">MTFVIAKIVDRETGQIMLLADSKVTHRNNDRLTRNSLVNPIQKVVIVNDDTVVGFAGDNPDLATQKLVELRKTSTNQIESTLQRYSLQKYSERGATTRFLVAIRKPSPRIVEVSNGKIDDRTIIGTGWIGDYEAFRAYTRTYHDLEDMDDPGGRFVGAMASTVAQEEIETVGGHMSRASGSQTEPIRFHCDPGFVMPWSMTAELSRAPVRPPTLRFSLPRGYDSTHNTRIPVPGEWPTFSALAHYVPELRMAWLFTHERPWVDPIRVAVSSVSELATVARAEYNQLLDAAGIDEMIDRNLGYPTIRLPGGL</sequence>
<accession>A0AA97GVG7</accession>
<reference evidence="1" key="1">
    <citation type="submission" date="2023-06" db="EMBL/GenBank/DDBJ databases">
        <title>Gordonia sp. nov. and Pseudochrobactrum sp. nov., two species isolated from the burying beetle Nicrophorus vespilloides.</title>
        <authorList>
            <person name="Poehlein A."/>
            <person name="Guzman J."/>
            <person name="Daniel R."/>
            <person name="Vilcinskas A."/>
        </authorList>
    </citation>
    <scope>NUCLEOTIDE SEQUENCE</scope>
    <source>
        <strain evidence="1">MP11Mi</strain>
    </source>
</reference>
<dbReference type="EMBL" id="CP128986">
    <property type="protein sequence ID" value="WOC14033.1"/>
    <property type="molecule type" value="Genomic_DNA"/>
</dbReference>
<gene>
    <name evidence="1" type="ORF">MP11Mi_31450</name>
</gene>
<evidence type="ECO:0000313" key="1">
    <source>
        <dbReference type="EMBL" id="WOC14033.1"/>
    </source>
</evidence>